<dbReference type="OrthoDB" id="5919374at2759"/>
<dbReference type="Proteomes" id="UP000270094">
    <property type="component" value="Unassembled WGS sequence"/>
</dbReference>
<feature type="compositionally biased region" description="Low complexity" evidence="1">
    <location>
        <begin position="93"/>
        <end position="117"/>
    </location>
</feature>
<gene>
    <name evidence="2" type="ORF">SVUK_LOCUS2349</name>
</gene>
<evidence type="ECO:0008006" key="4">
    <source>
        <dbReference type="Google" id="ProtNLM"/>
    </source>
</evidence>
<protein>
    <recommendedName>
        <fullName evidence="4">Zasp-like motif domain-containing protein</fullName>
    </recommendedName>
</protein>
<proteinExistence type="predicted"/>
<organism evidence="2 3">
    <name type="scientific">Strongylus vulgaris</name>
    <name type="common">Blood worm</name>
    <dbReference type="NCBI Taxonomy" id="40348"/>
    <lineage>
        <taxon>Eukaryota</taxon>
        <taxon>Metazoa</taxon>
        <taxon>Ecdysozoa</taxon>
        <taxon>Nematoda</taxon>
        <taxon>Chromadorea</taxon>
        <taxon>Rhabditida</taxon>
        <taxon>Rhabditina</taxon>
        <taxon>Rhabditomorpha</taxon>
        <taxon>Strongyloidea</taxon>
        <taxon>Strongylidae</taxon>
        <taxon>Strongylus</taxon>
    </lineage>
</organism>
<name>A0A3P7I1M2_STRVU</name>
<dbReference type="EMBL" id="UYYB01005276">
    <property type="protein sequence ID" value="VDM67351.1"/>
    <property type="molecule type" value="Genomic_DNA"/>
</dbReference>
<evidence type="ECO:0000313" key="2">
    <source>
        <dbReference type="EMBL" id="VDM67351.1"/>
    </source>
</evidence>
<accession>A0A3P7I1M2</accession>
<feature type="compositionally biased region" description="Polar residues" evidence="1">
    <location>
        <begin position="125"/>
        <end position="138"/>
    </location>
</feature>
<evidence type="ECO:0000256" key="1">
    <source>
        <dbReference type="SAM" id="MobiDB-lite"/>
    </source>
</evidence>
<feature type="compositionally biased region" description="Low complexity" evidence="1">
    <location>
        <begin position="174"/>
        <end position="188"/>
    </location>
</feature>
<feature type="region of interest" description="Disordered" evidence="1">
    <location>
        <begin position="85"/>
        <end position="198"/>
    </location>
</feature>
<dbReference type="AlphaFoldDB" id="A0A3P7I1M2"/>
<sequence>MHISNTEPNIIMKSVVLSLSRVSRSAGTNSNLPAALQCRATPALSTRRTYVSSNTADGSNADLLLNSGYNANQIDYVRDHFDKYRAGPKYPGSHYEQSSQYSKSYSSSTQQQNVTQQEPIPLSGPGQTYSYSTETRVSGQYPAPAAPPDTTTKAPKSYIVPSQKPKTTTQGPLSSSYQQSSYNQSSYSTEQSKPIPIERRNEVISSFFTKT</sequence>
<keyword evidence="3" id="KW-1185">Reference proteome</keyword>
<feature type="compositionally biased region" description="Polar residues" evidence="1">
    <location>
        <begin position="164"/>
        <end position="173"/>
    </location>
</feature>
<reference evidence="2 3" key="1">
    <citation type="submission" date="2018-11" db="EMBL/GenBank/DDBJ databases">
        <authorList>
            <consortium name="Pathogen Informatics"/>
        </authorList>
    </citation>
    <scope>NUCLEOTIDE SEQUENCE [LARGE SCALE GENOMIC DNA]</scope>
</reference>
<evidence type="ECO:0000313" key="3">
    <source>
        <dbReference type="Proteomes" id="UP000270094"/>
    </source>
</evidence>